<proteinExistence type="predicted"/>
<reference evidence="3 4" key="1">
    <citation type="submission" date="2023-01" db="EMBL/GenBank/DDBJ databases">
        <title>Analysis of 21 Apiospora genomes using comparative genomics revels a genus with tremendous synthesis potential of carbohydrate active enzymes and secondary metabolites.</title>
        <authorList>
            <person name="Sorensen T."/>
        </authorList>
    </citation>
    <scope>NUCLEOTIDE SEQUENCE [LARGE SCALE GENOMIC DNA]</scope>
    <source>
        <strain evidence="3 4">CBS 33761</strain>
    </source>
</reference>
<dbReference type="PROSITE" id="PS50011">
    <property type="entry name" value="PROTEIN_KINASE_DOM"/>
    <property type="match status" value="1"/>
</dbReference>
<feature type="compositionally biased region" description="Polar residues" evidence="1">
    <location>
        <begin position="250"/>
        <end position="265"/>
    </location>
</feature>
<dbReference type="PANTHER" id="PTHR24359">
    <property type="entry name" value="SERINE/THREONINE-PROTEIN KINASE SBK1"/>
    <property type="match status" value="1"/>
</dbReference>
<feature type="domain" description="Protein kinase" evidence="2">
    <location>
        <begin position="261"/>
        <end position="594"/>
    </location>
</feature>
<dbReference type="SUPFAM" id="SSF56112">
    <property type="entry name" value="Protein kinase-like (PK-like)"/>
    <property type="match status" value="1"/>
</dbReference>
<organism evidence="3 4">
    <name type="scientific">Apiospora rasikravindrae</name>
    <dbReference type="NCBI Taxonomy" id="990691"/>
    <lineage>
        <taxon>Eukaryota</taxon>
        <taxon>Fungi</taxon>
        <taxon>Dikarya</taxon>
        <taxon>Ascomycota</taxon>
        <taxon>Pezizomycotina</taxon>
        <taxon>Sordariomycetes</taxon>
        <taxon>Xylariomycetidae</taxon>
        <taxon>Amphisphaeriales</taxon>
        <taxon>Apiosporaceae</taxon>
        <taxon>Apiospora</taxon>
    </lineage>
</organism>
<dbReference type="Pfam" id="PF00069">
    <property type="entry name" value="Pkinase"/>
    <property type="match status" value="1"/>
</dbReference>
<accession>A0ABR1TZZ8</accession>
<protein>
    <recommendedName>
        <fullName evidence="2">Protein kinase domain-containing protein</fullName>
    </recommendedName>
</protein>
<dbReference type="InterPro" id="IPR000719">
    <property type="entry name" value="Prot_kinase_dom"/>
</dbReference>
<evidence type="ECO:0000256" key="1">
    <source>
        <dbReference type="SAM" id="MobiDB-lite"/>
    </source>
</evidence>
<evidence type="ECO:0000259" key="2">
    <source>
        <dbReference type="PROSITE" id="PS50011"/>
    </source>
</evidence>
<dbReference type="SMART" id="SM00220">
    <property type="entry name" value="S_TKc"/>
    <property type="match status" value="1"/>
</dbReference>
<sequence length="612" mass="70492">MDRAKLDRADITWSKLGINDSRRVQHCFDRGNDFFNQDVPLPNPPGDSATHSTNQSWQDLANSLSTELWDSTENPEWGSDMASFLPRQRFRHIITPDRVRVIVAGLGSFSTPETDSFVHSAFYGGTHNGAYRKPSIKLLAALICCGAINHYLDLVYQGVSDICLPPVLVQNHIKNPLKCESPECNTTHTFLGDINTKDRKLFFEMAYSLNAPYFKKPDLNSSGGLLHHHYVFNNADVLPIISSELREPGTSASRSRSAPGSTRASGVQEGGFSTVERVEFHPDHYDFGPQKGEKYRVFALKKLNTSNRDNFSNEVASLLTFIRNDDEHFVKLLASFEIRRHGKIQYYLLFPWADGTLWDFWKSHDELSCRFNLSRWMSDQCHLLARALQIFHNERSNQLRPSNIENDEQELFGRHGDIKAENILWFKKQSEELDQLVLNDFGLARLHSKISRSMQIAIGMPRTETYRAPEFDIPDGKITRTSDIFSLGCAFLEFVTWMLEGFKAADVEFVDARSEPDPHDPNFKLDTFFKIEEESGNKVPIIKQQVKDWIQRLREHRNCTNYLRDFLELIEQHMLDPNPKQRYESSRVVDRLLVIRKACHSDTTYWKDPIHS</sequence>
<name>A0ABR1TZZ8_9PEZI</name>
<keyword evidence="4" id="KW-1185">Reference proteome</keyword>
<gene>
    <name evidence="3" type="ORF">PG993_003595</name>
</gene>
<evidence type="ECO:0000313" key="3">
    <source>
        <dbReference type="EMBL" id="KAK8052210.1"/>
    </source>
</evidence>
<comment type="caution">
    <text evidence="3">The sequence shown here is derived from an EMBL/GenBank/DDBJ whole genome shotgun (WGS) entry which is preliminary data.</text>
</comment>
<evidence type="ECO:0000313" key="4">
    <source>
        <dbReference type="Proteomes" id="UP001444661"/>
    </source>
</evidence>
<dbReference type="PANTHER" id="PTHR24359:SF37">
    <property type="entry name" value="PROTEIN KINASE DOMAIN-CONTAINING PROTEIN"/>
    <property type="match status" value="1"/>
</dbReference>
<feature type="region of interest" description="Disordered" evidence="1">
    <location>
        <begin position="249"/>
        <end position="268"/>
    </location>
</feature>
<dbReference type="Gene3D" id="1.10.510.10">
    <property type="entry name" value="Transferase(Phosphotransferase) domain 1"/>
    <property type="match status" value="1"/>
</dbReference>
<dbReference type="EMBL" id="JAQQWK010000002">
    <property type="protein sequence ID" value="KAK8052210.1"/>
    <property type="molecule type" value="Genomic_DNA"/>
</dbReference>
<dbReference type="Proteomes" id="UP001444661">
    <property type="component" value="Unassembled WGS sequence"/>
</dbReference>
<dbReference type="InterPro" id="IPR011009">
    <property type="entry name" value="Kinase-like_dom_sf"/>
</dbReference>